<dbReference type="InterPro" id="IPR045584">
    <property type="entry name" value="Pilin-like"/>
</dbReference>
<name>A0A1G2RBK8_9BACT</name>
<gene>
    <name evidence="2" type="ORF">A3F15_01775</name>
</gene>
<protein>
    <recommendedName>
        <fullName evidence="4">Type II secretion system protein</fullName>
    </recommendedName>
</protein>
<keyword evidence="1" id="KW-1133">Transmembrane helix</keyword>
<dbReference type="SUPFAM" id="SSF54523">
    <property type="entry name" value="Pili subunits"/>
    <property type="match status" value="1"/>
</dbReference>
<comment type="caution">
    <text evidence="2">The sequence shown here is derived from an EMBL/GenBank/DDBJ whole genome shotgun (WGS) entry which is preliminary data.</text>
</comment>
<evidence type="ECO:0000313" key="3">
    <source>
        <dbReference type="Proteomes" id="UP000177078"/>
    </source>
</evidence>
<dbReference type="EMBL" id="MHUC01000034">
    <property type="protein sequence ID" value="OHA70234.1"/>
    <property type="molecule type" value="Genomic_DNA"/>
</dbReference>
<evidence type="ECO:0000313" key="2">
    <source>
        <dbReference type="EMBL" id="OHA70234.1"/>
    </source>
</evidence>
<dbReference type="AlphaFoldDB" id="A0A1G2RBK8"/>
<evidence type="ECO:0008006" key="4">
    <source>
        <dbReference type="Google" id="ProtNLM"/>
    </source>
</evidence>
<dbReference type="STRING" id="1802457.A3F15_01775"/>
<dbReference type="Pfam" id="PF07963">
    <property type="entry name" value="N_methyl"/>
    <property type="match status" value="1"/>
</dbReference>
<organism evidence="2 3">
    <name type="scientific">Candidatus Wildermuthbacteria bacterium RIFCSPHIGHO2_12_FULL_40_12</name>
    <dbReference type="NCBI Taxonomy" id="1802457"/>
    <lineage>
        <taxon>Bacteria</taxon>
        <taxon>Candidatus Wildermuthiibacteriota</taxon>
    </lineage>
</organism>
<evidence type="ECO:0000256" key="1">
    <source>
        <dbReference type="SAM" id="Phobius"/>
    </source>
</evidence>
<keyword evidence="1" id="KW-0812">Transmembrane</keyword>
<keyword evidence="1" id="KW-0472">Membrane</keyword>
<dbReference type="Proteomes" id="UP000177078">
    <property type="component" value="Unassembled WGS sequence"/>
</dbReference>
<reference evidence="2 3" key="1">
    <citation type="journal article" date="2016" name="Nat. Commun.">
        <title>Thousands of microbial genomes shed light on interconnected biogeochemical processes in an aquifer system.</title>
        <authorList>
            <person name="Anantharaman K."/>
            <person name="Brown C.T."/>
            <person name="Hug L.A."/>
            <person name="Sharon I."/>
            <person name="Castelle C.J."/>
            <person name="Probst A.J."/>
            <person name="Thomas B.C."/>
            <person name="Singh A."/>
            <person name="Wilkins M.J."/>
            <person name="Karaoz U."/>
            <person name="Brodie E.L."/>
            <person name="Williams K.H."/>
            <person name="Hubbard S.S."/>
            <person name="Banfield J.F."/>
        </authorList>
    </citation>
    <scope>NUCLEOTIDE SEQUENCE [LARGE SCALE GENOMIC DNA]</scope>
</reference>
<accession>A0A1G2RBK8</accession>
<feature type="transmembrane region" description="Helical" evidence="1">
    <location>
        <begin position="13"/>
        <end position="35"/>
    </location>
</feature>
<dbReference type="NCBIfam" id="TIGR02532">
    <property type="entry name" value="IV_pilin_GFxxxE"/>
    <property type="match status" value="1"/>
</dbReference>
<proteinExistence type="predicted"/>
<sequence length="175" mass="19555">MAKNNKGFTLIEILVYIAILAIIFFVIVSFLIWSIRANAKAKVMNEVLNNVKRAMEIISYEIREASSIYDPTSAFGLHPGQLSLETVHYLPSGEESAFVDFYLCGTQLCFKKESQEPIALTLDSVEVERLVFTKVVVNDASSIQVDLTVKYNSSSDRSEYQSSINLRSAASLRSN</sequence>
<dbReference type="InterPro" id="IPR012902">
    <property type="entry name" value="N_methyl_site"/>
</dbReference>